<dbReference type="InterPro" id="IPR003848">
    <property type="entry name" value="DUF218"/>
</dbReference>
<protein>
    <recommendedName>
        <fullName evidence="1">DUF218 domain-containing protein</fullName>
    </recommendedName>
</protein>
<sequence>MFWFKKLLSQLVMPIPLTVLLLLLAALLWRSQGQWLLKLGKVSLSLAIAVLFLCSQSQVSYWLSDSLESRFLPNNQNMAQGCVVMVLGSSNTEKPGLTAVQQLSATALARLSEGIRQLRLGQQCTLVVSGYSGGIQPTPHASIMANAAIELGVNPANIIKFDQPKDTIEEAYALQQLIGSQPFKLVTSATHMPRAMMIFTQIGMQPQAAPTDFIARQSFWWRLDADQLLASQRAIHEYVGMLWLNIKFILHAPIAKETR</sequence>
<accession>A0ABQ1J7Q3</accession>
<comment type="caution">
    <text evidence="2">The sequence shown here is derived from an EMBL/GenBank/DDBJ whole genome shotgun (WGS) entry which is preliminary data.</text>
</comment>
<dbReference type="PANTHER" id="PTHR30336">
    <property type="entry name" value="INNER MEMBRANE PROTEIN, PROBABLE PERMEASE"/>
    <property type="match status" value="1"/>
</dbReference>
<evidence type="ECO:0000313" key="3">
    <source>
        <dbReference type="Proteomes" id="UP000617555"/>
    </source>
</evidence>
<dbReference type="PANTHER" id="PTHR30336:SF4">
    <property type="entry name" value="ENVELOPE BIOGENESIS FACTOR ELYC"/>
    <property type="match status" value="1"/>
</dbReference>
<name>A0ABQ1J7Q3_9GAMM</name>
<dbReference type="EMBL" id="BMII01000018">
    <property type="protein sequence ID" value="GGB61802.1"/>
    <property type="molecule type" value="Genomic_DNA"/>
</dbReference>
<proteinExistence type="predicted"/>
<gene>
    <name evidence="2" type="ORF">GCM10011607_23200</name>
</gene>
<evidence type="ECO:0000259" key="1">
    <source>
        <dbReference type="Pfam" id="PF02698"/>
    </source>
</evidence>
<evidence type="ECO:0000313" key="2">
    <source>
        <dbReference type="EMBL" id="GGB61802.1"/>
    </source>
</evidence>
<keyword evidence="3" id="KW-1185">Reference proteome</keyword>
<feature type="domain" description="DUF218" evidence="1">
    <location>
        <begin position="83"/>
        <end position="240"/>
    </location>
</feature>
<dbReference type="CDD" id="cd06259">
    <property type="entry name" value="YdcF-like"/>
    <property type="match status" value="1"/>
</dbReference>
<dbReference type="Pfam" id="PF02698">
    <property type="entry name" value="DUF218"/>
    <property type="match status" value="1"/>
</dbReference>
<dbReference type="RefSeq" id="WP_188739522.1">
    <property type="nucleotide sequence ID" value="NZ_BMII01000018.1"/>
</dbReference>
<organism evidence="2 3">
    <name type="scientific">Shewanella inventionis</name>
    <dbReference type="NCBI Taxonomy" id="1738770"/>
    <lineage>
        <taxon>Bacteria</taxon>
        <taxon>Pseudomonadati</taxon>
        <taxon>Pseudomonadota</taxon>
        <taxon>Gammaproteobacteria</taxon>
        <taxon>Alteromonadales</taxon>
        <taxon>Shewanellaceae</taxon>
        <taxon>Shewanella</taxon>
    </lineage>
</organism>
<dbReference type="InterPro" id="IPR051599">
    <property type="entry name" value="Cell_Envelope_Assoc"/>
</dbReference>
<dbReference type="Proteomes" id="UP000617555">
    <property type="component" value="Unassembled WGS sequence"/>
</dbReference>
<reference evidence="3" key="1">
    <citation type="journal article" date="2019" name="Int. J. Syst. Evol. Microbiol.">
        <title>The Global Catalogue of Microorganisms (GCM) 10K type strain sequencing project: providing services to taxonomists for standard genome sequencing and annotation.</title>
        <authorList>
            <consortium name="The Broad Institute Genomics Platform"/>
            <consortium name="The Broad Institute Genome Sequencing Center for Infectious Disease"/>
            <person name="Wu L."/>
            <person name="Ma J."/>
        </authorList>
    </citation>
    <scope>NUCLEOTIDE SEQUENCE [LARGE SCALE GENOMIC DNA]</scope>
    <source>
        <strain evidence="3">CGMCC 1.15339</strain>
    </source>
</reference>